<dbReference type="InterPro" id="IPR022775">
    <property type="entry name" value="AP_mu_sigma_su"/>
</dbReference>
<dbReference type="SUPFAM" id="SSF64356">
    <property type="entry name" value="SNARE-like"/>
    <property type="match status" value="1"/>
</dbReference>
<dbReference type="InterPro" id="IPR043512">
    <property type="entry name" value="Mu2_C"/>
</dbReference>
<name>A0ABQ8VZD1_9AGAR</name>
<keyword evidence="3 9" id="KW-0813">Transport</keyword>
<dbReference type="InterPro" id="IPR050431">
    <property type="entry name" value="Adaptor_comp_med_subunit"/>
</dbReference>
<keyword evidence="5" id="KW-0254">Endocytosis</keyword>
<evidence type="ECO:0000313" key="12">
    <source>
        <dbReference type="EMBL" id="KAJ4501691.1"/>
    </source>
</evidence>
<comment type="caution">
    <text evidence="12">The sequence shown here is derived from an EMBL/GenBank/DDBJ whole genome shotgun (WGS) entry which is preliminary data.</text>
</comment>
<dbReference type="InterPro" id="IPR036168">
    <property type="entry name" value="AP2_Mu_C_sf"/>
</dbReference>
<dbReference type="PROSITE" id="PS51072">
    <property type="entry name" value="MHD"/>
    <property type="match status" value="1"/>
</dbReference>
<evidence type="ECO:0000256" key="1">
    <source>
        <dbReference type="ARBA" id="ARBA00004236"/>
    </source>
</evidence>
<dbReference type="Pfam" id="PF01217">
    <property type="entry name" value="Clat_adaptor_s"/>
    <property type="match status" value="1"/>
</dbReference>
<dbReference type="InterPro" id="IPR011012">
    <property type="entry name" value="Longin-like_dom_sf"/>
</dbReference>
<dbReference type="Pfam" id="PF00928">
    <property type="entry name" value="Adap_comp_sub"/>
    <property type="match status" value="1"/>
</dbReference>
<evidence type="ECO:0000256" key="8">
    <source>
        <dbReference type="ARBA" id="ARBA00023176"/>
    </source>
</evidence>
<evidence type="ECO:0000313" key="13">
    <source>
        <dbReference type="Proteomes" id="UP001150217"/>
    </source>
</evidence>
<dbReference type="InterPro" id="IPR018240">
    <property type="entry name" value="Clathrin_mu_CS"/>
</dbReference>
<dbReference type="Proteomes" id="UP001150217">
    <property type="component" value="Unassembled WGS sequence"/>
</dbReference>
<feature type="transmembrane region" description="Helical" evidence="10">
    <location>
        <begin position="6"/>
        <end position="24"/>
    </location>
</feature>
<evidence type="ECO:0000256" key="3">
    <source>
        <dbReference type="ARBA" id="ARBA00022448"/>
    </source>
</evidence>
<dbReference type="PANTHER" id="PTHR10529">
    <property type="entry name" value="AP COMPLEX SUBUNIT MU"/>
    <property type="match status" value="1"/>
</dbReference>
<keyword evidence="7 10" id="KW-0472">Membrane</keyword>
<dbReference type="PIRSF" id="PIRSF005992">
    <property type="entry name" value="Clathrin_mu"/>
    <property type="match status" value="1"/>
</dbReference>
<evidence type="ECO:0000256" key="7">
    <source>
        <dbReference type="ARBA" id="ARBA00023136"/>
    </source>
</evidence>
<keyword evidence="10" id="KW-0812">Transmembrane</keyword>
<dbReference type="PROSITE" id="PS00991">
    <property type="entry name" value="CLAT_ADAPTOR_M_2"/>
    <property type="match status" value="1"/>
</dbReference>
<evidence type="ECO:0000259" key="11">
    <source>
        <dbReference type="PROSITE" id="PS51072"/>
    </source>
</evidence>
<proteinExistence type="inferred from homology"/>
<dbReference type="EMBL" id="JANVFT010000001">
    <property type="protein sequence ID" value="KAJ4501691.1"/>
    <property type="molecule type" value="Genomic_DNA"/>
</dbReference>
<dbReference type="SUPFAM" id="SSF49447">
    <property type="entry name" value="Second domain of Mu2 adaptin subunit (ap50) of ap2 adaptor"/>
    <property type="match status" value="1"/>
</dbReference>
<reference evidence="12" key="1">
    <citation type="submission" date="2022-08" db="EMBL/GenBank/DDBJ databases">
        <title>A Global Phylogenomic Analysis of the Shiitake Genus Lentinula.</title>
        <authorList>
            <consortium name="DOE Joint Genome Institute"/>
            <person name="Sierra-Patev S."/>
            <person name="Min B."/>
            <person name="Naranjo-Ortiz M."/>
            <person name="Looney B."/>
            <person name="Konkel Z."/>
            <person name="Slot J.C."/>
            <person name="Sakamoto Y."/>
            <person name="Steenwyk J.L."/>
            <person name="Rokas A."/>
            <person name="Carro J."/>
            <person name="Camarero S."/>
            <person name="Ferreira P."/>
            <person name="Molpeceres G."/>
            <person name="Ruiz-Duenas F.J."/>
            <person name="Serrano A."/>
            <person name="Henrissat B."/>
            <person name="Drula E."/>
            <person name="Hughes K.W."/>
            <person name="Mata J.L."/>
            <person name="Ishikawa N.K."/>
            <person name="Vargas-Isla R."/>
            <person name="Ushijima S."/>
            <person name="Smith C.A."/>
            <person name="Ahrendt S."/>
            <person name="Andreopoulos W."/>
            <person name="He G."/>
            <person name="Labutti K."/>
            <person name="Lipzen A."/>
            <person name="Ng V."/>
            <person name="Riley R."/>
            <person name="Sandor L."/>
            <person name="Barry K."/>
            <person name="Martinez A.T."/>
            <person name="Xiao Y."/>
            <person name="Gibbons J.G."/>
            <person name="Terashima K."/>
            <person name="Grigoriev I.V."/>
            <person name="Hibbett D.S."/>
        </authorList>
    </citation>
    <scope>NUCLEOTIDE SEQUENCE</scope>
    <source>
        <strain evidence="12">RHP3577 ss4</strain>
    </source>
</reference>
<comment type="subcellular location">
    <subcellularLocation>
        <location evidence="1">Cell membrane</location>
    </subcellularLocation>
    <subcellularLocation>
        <location evidence="2">Membrane</location>
        <location evidence="2">Coated pit</location>
        <topology evidence="2">Peripheral membrane protein</topology>
        <orientation evidence="2">Cytoplasmic side</orientation>
    </subcellularLocation>
</comment>
<dbReference type="Gene3D" id="3.30.450.60">
    <property type="match status" value="1"/>
</dbReference>
<keyword evidence="4" id="KW-1003">Cell membrane</keyword>
<evidence type="ECO:0000256" key="9">
    <source>
        <dbReference type="PIRNR" id="PIRNR005992"/>
    </source>
</evidence>
<evidence type="ECO:0000256" key="5">
    <source>
        <dbReference type="ARBA" id="ARBA00022583"/>
    </source>
</evidence>
<dbReference type="InterPro" id="IPR043532">
    <property type="entry name" value="AP2_Mu_N"/>
</dbReference>
<dbReference type="InterPro" id="IPR028565">
    <property type="entry name" value="MHD"/>
</dbReference>
<dbReference type="InterPro" id="IPR001392">
    <property type="entry name" value="Clathrin_mu"/>
</dbReference>
<evidence type="ECO:0000256" key="4">
    <source>
        <dbReference type="ARBA" id="ARBA00022475"/>
    </source>
</evidence>
<comment type="similarity">
    <text evidence="9">Belongs to the adaptor complexes medium subunit family.</text>
</comment>
<gene>
    <name evidence="12" type="ORF">C8R41DRAFT_907031</name>
</gene>
<dbReference type="Gene3D" id="2.60.40.1170">
    <property type="entry name" value="Mu homology domain, subdomain B"/>
    <property type="match status" value="2"/>
</dbReference>
<keyword evidence="10" id="KW-1133">Transmembrane helix</keyword>
<dbReference type="CDD" id="cd14836">
    <property type="entry name" value="AP2_Mu_N"/>
    <property type="match status" value="1"/>
</dbReference>
<sequence>MISVSSFYISLLLFLIYLQAFFIFNQKGEVLISRLYRTDFKRSIADVFRIQVVSNSDVRSPIITLGSTSFFHVRVNNLYVVAVTKTNANAALVFEFCYRFINICKSYFGKMDEESIKNNFVVVYELVDEINDFGYPQNSEIDTLKTYITTESVVSATQAPEVSSRITAQATGATSWRRSGDDVKYKKNEAFVDVVEVVNWMGSAKGTTLRADVDGHIQMRAYLSGTPECKFGLNDKLVIDRGAVGTSGPSSGLADRGGGDAVELDDCQFHQCVRLNDFDADRSISFIPPDGEFELMRYRATSNIKLPLKVIPTVTEIGTTKVSYDITLKTTFSAKLSATNVVVRIPTPLNTTDVDVGILGTGKAKYVPAENVIVWKIARLQGGQECSLSAMAQLTSTTTRQVWARPPIDVDFQVLMFTASGLIVRFLKVFEKSNYHSIKWVRYLTKANGGYQVRDSLIKDVHMCIDRIAHFS</sequence>
<keyword evidence="8" id="KW-0168">Coated pit</keyword>
<dbReference type="PRINTS" id="PR00314">
    <property type="entry name" value="CLATHRINADPT"/>
</dbReference>
<dbReference type="CDD" id="cd09251">
    <property type="entry name" value="AP-2_Mu2_Cterm"/>
    <property type="match status" value="1"/>
</dbReference>
<protein>
    <submittedName>
        <fullName evidence="12">Mu homology domain-containing protein</fullName>
    </submittedName>
</protein>
<keyword evidence="6 9" id="KW-0653">Protein transport</keyword>
<evidence type="ECO:0000256" key="6">
    <source>
        <dbReference type="ARBA" id="ARBA00022927"/>
    </source>
</evidence>
<feature type="domain" description="MHD" evidence="11">
    <location>
        <begin position="187"/>
        <end position="454"/>
    </location>
</feature>
<evidence type="ECO:0000256" key="10">
    <source>
        <dbReference type="SAM" id="Phobius"/>
    </source>
</evidence>
<evidence type="ECO:0000256" key="2">
    <source>
        <dbReference type="ARBA" id="ARBA00004277"/>
    </source>
</evidence>
<keyword evidence="13" id="KW-1185">Reference proteome</keyword>
<organism evidence="12 13">
    <name type="scientific">Lentinula lateritia</name>
    <dbReference type="NCBI Taxonomy" id="40482"/>
    <lineage>
        <taxon>Eukaryota</taxon>
        <taxon>Fungi</taxon>
        <taxon>Dikarya</taxon>
        <taxon>Basidiomycota</taxon>
        <taxon>Agaricomycotina</taxon>
        <taxon>Agaricomycetes</taxon>
        <taxon>Agaricomycetidae</taxon>
        <taxon>Agaricales</taxon>
        <taxon>Marasmiineae</taxon>
        <taxon>Omphalotaceae</taxon>
        <taxon>Lentinula</taxon>
    </lineage>
</organism>
<accession>A0ABQ8VZD1</accession>